<reference evidence="1 2" key="1">
    <citation type="submission" date="2014-11" db="EMBL/GenBank/DDBJ databases">
        <title>A Rickettsiales Symbiont of Amoebae With Ancient Features.</title>
        <authorList>
            <person name="Schulz F."/>
            <person name="Martijn J."/>
            <person name="Wascher F."/>
            <person name="Kostanjsek R."/>
            <person name="Ettema T.J."/>
            <person name="Horn M."/>
        </authorList>
    </citation>
    <scope>NUCLEOTIDE SEQUENCE [LARGE SCALE GENOMIC DNA]</scope>
    <source>
        <strain evidence="1 2">UWC36</strain>
    </source>
</reference>
<comment type="caution">
    <text evidence="1">The sequence shown here is derived from an EMBL/GenBank/DDBJ whole genome shotgun (WGS) entry which is preliminary data.</text>
</comment>
<dbReference type="InterPro" id="IPR007711">
    <property type="entry name" value="HigB-1"/>
</dbReference>
<organism evidence="1 2">
    <name type="scientific">Candidatus Jidaibacter acanthamoebae</name>
    <dbReference type="NCBI Taxonomy" id="86105"/>
    <lineage>
        <taxon>Bacteria</taxon>
        <taxon>Pseudomonadati</taxon>
        <taxon>Pseudomonadota</taxon>
        <taxon>Alphaproteobacteria</taxon>
        <taxon>Rickettsiales</taxon>
        <taxon>Candidatus Midichloriaceae</taxon>
        <taxon>Candidatus Jidaibacter</taxon>
    </lineage>
</organism>
<dbReference type="Pfam" id="PF05015">
    <property type="entry name" value="HigB-like_toxin"/>
    <property type="match status" value="1"/>
</dbReference>
<dbReference type="Gene3D" id="3.30.2310.20">
    <property type="entry name" value="RelE-like"/>
    <property type="match status" value="1"/>
</dbReference>
<gene>
    <name evidence="1" type="primary">higB-1_3</name>
    <name evidence="1" type="ORF">NF27_JF00550</name>
</gene>
<dbReference type="RefSeq" id="WP_039459382.1">
    <property type="nucleotide sequence ID" value="NZ_JSWE01000223.1"/>
</dbReference>
<dbReference type="STRING" id="86105.NF27_JF00550"/>
<dbReference type="InterPro" id="IPR035093">
    <property type="entry name" value="RelE/ParE_toxin_dom_sf"/>
</dbReference>
<dbReference type="OrthoDB" id="9801102at2"/>
<dbReference type="PANTHER" id="PTHR40266:SF2">
    <property type="entry name" value="TOXIN HIGB-1"/>
    <property type="match status" value="1"/>
</dbReference>
<accession>A0A0C1MQC9</accession>
<proteinExistence type="predicted"/>
<evidence type="ECO:0000313" key="1">
    <source>
        <dbReference type="EMBL" id="KIE04177.1"/>
    </source>
</evidence>
<dbReference type="AlphaFoldDB" id="A0A0C1MQC9"/>
<dbReference type="PANTHER" id="PTHR40266">
    <property type="entry name" value="TOXIN HIGB-1"/>
    <property type="match status" value="1"/>
</dbReference>
<keyword evidence="2" id="KW-1185">Reference proteome</keyword>
<dbReference type="Proteomes" id="UP000031258">
    <property type="component" value="Unassembled WGS sequence"/>
</dbReference>
<protein>
    <submittedName>
        <fullName evidence="1">Toxin HigB-1</fullName>
    </submittedName>
</protein>
<dbReference type="SUPFAM" id="SSF143011">
    <property type="entry name" value="RelE-like"/>
    <property type="match status" value="1"/>
</dbReference>
<sequence length="94" mass="11164">MIKSFKCKETLTIWNGVSSRKFPHDIQDRVLKKLRMLDAAGVLDDLKNPPSNRPEKLKGDREGQMSIRVNNQWRICFKWENCNAYEVELIDYHR</sequence>
<name>A0A0C1MQC9_9RICK</name>
<evidence type="ECO:0000313" key="2">
    <source>
        <dbReference type="Proteomes" id="UP000031258"/>
    </source>
</evidence>
<dbReference type="EMBL" id="JSWE01000223">
    <property type="protein sequence ID" value="KIE04177.1"/>
    <property type="molecule type" value="Genomic_DNA"/>
</dbReference>